<dbReference type="AlphaFoldDB" id="A0A547PT39"/>
<comment type="caution">
    <text evidence="2">The sequence shown here is derived from an EMBL/GenBank/DDBJ whole genome shotgun (WGS) entry which is preliminary data.</text>
</comment>
<dbReference type="OrthoDB" id="7847285at2"/>
<evidence type="ECO:0000313" key="3">
    <source>
        <dbReference type="Proteomes" id="UP000318590"/>
    </source>
</evidence>
<gene>
    <name evidence="2" type="ORF">FEV53_13305</name>
</gene>
<sequence length="118" mass="13592">MMEKWRLEREEKLKGDRATLLEQLREIGLTEITAEYEGSGDSGHVGDITDQPADREVPEDVMDRLKDFAWDVAYDQHPGFENNDGAYGSVEWDLTEDSITLDHTMRYTETCNTYQEGL</sequence>
<dbReference type="Pfam" id="PF21798">
    <property type="entry name" value="DUF6878"/>
    <property type="match status" value="2"/>
</dbReference>
<dbReference type="EMBL" id="VFSV01000025">
    <property type="protein sequence ID" value="TRD17316.1"/>
    <property type="molecule type" value="Genomic_DNA"/>
</dbReference>
<reference evidence="2 3" key="1">
    <citation type="submission" date="2019-06" db="EMBL/GenBank/DDBJ databases">
        <title>Paenimaribius caenipelagi gen. nov., sp. nov., isolated from a tidal flat.</title>
        <authorList>
            <person name="Yoon J.-H."/>
        </authorList>
    </citation>
    <scope>NUCLEOTIDE SEQUENCE [LARGE SCALE GENOMIC DNA]</scope>
    <source>
        <strain evidence="2 3">JBTF-M29</strain>
    </source>
</reference>
<proteinExistence type="predicted"/>
<feature type="domain" description="DUF6878" evidence="1">
    <location>
        <begin position="61"/>
        <end position="112"/>
    </location>
</feature>
<feature type="domain" description="DUF6878" evidence="1">
    <location>
        <begin position="16"/>
        <end position="57"/>
    </location>
</feature>
<evidence type="ECO:0000313" key="2">
    <source>
        <dbReference type="EMBL" id="TRD17316.1"/>
    </source>
</evidence>
<evidence type="ECO:0000259" key="1">
    <source>
        <dbReference type="Pfam" id="PF21798"/>
    </source>
</evidence>
<name>A0A547PT39_9RHOB</name>
<accession>A0A547PT39</accession>
<keyword evidence="3" id="KW-1185">Reference proteome</keyword>
<dbReference type="Proteomes" id="UP000318590">
    <property type="component" value="Unassembled WGS sequence"/>
</dbReference>
<protein>
    <recommendedName>
        <fullName evidence="1">DUF6878 domain-containing protein</fullName>
    </recommendedName>
</protein>
<organism evidence="2 3">
    <name type="scientific">Palleronia caenipelagi</name>
    <dbReference type="NCBI Taxonomy" id="2489174"/>
    <lineage>
        <taxon>Bacteria</taxon>
        <taxon>Pseudomonadati</taxon>
        <taxon>Pseudomonadota</taxon>
        <taxon>Alphaproteobacteria</taxon>
        <taxon>Rhodobacterales</taxon>
        <taxon>Roseobacteraceae</taxon>
        <taxon>Palleronia</taxon>
    </lineage>
</organism>
<dbReference type="InterPro" id="IPR049243">
    <property type="entry name" value="DUF6878"/>
</dbReference>